<feature type="repeat" description="TPR" evidence="1">
    <location>
        <begin position="668"/>
        <end position="701"/>
    </location>
</feature>
<evidence type="ECO:0000256" key="1">
    <source>
        <dbReference type="PROSITE-ProRule" id="PRU00339"/>
    </source>
</evidence>
<organism evidence="3 4">
    <name type="scientific">Candidatus Kaiserbacteria bacterium RIFCSPLOWO2_01_FULL_50_24</name>
    <dbReference type="NCBI Taxonomy" id="1798507"/>
    <lineage>
        <taxon>Bacteria</taxon>
        <taxon>Candidatus Kaiseribacteriota</taxon>
    </lineage>
</organism>
<dbReference type="PROSITE" id="PS50005">
    <property type="entry name" value="TPR"/>
    <property type="match status" value="1"/>
</dbReference>
<feature type="transmembrane region" description="Helical" evidence="2">
    <location>
        <begin position="355"/>
        <end position="378"/>
    </location>
</feature>
<dbReference type="EMBL" id="MFLU01000007">
    <property type="protein sequence ID" value="OGG75149.1"/>
    <property type="molecule type" value="Genomic_DNA"/>
</dbReference>
<reference evidence="3 4" key="1">
    <citation type="journal article" date="2016" name="Nat. Commun.">
        <title>Thousands of microbial genomes shed light on interconnected biogeochemical processes in an aquifer system.</title>
        <authorList>
            <person name="Anantharaman K."/>
            <person name="Brown C.T."/>
            <person name="Hug L.A."/>
            <person name="Sharon I."/>
            <person name="Castelle C.J."/>
            <person name="Probst A.J."/>
            <person name="Thomas B.C."/>
            <person name="Singh A."/>
            <person name="Wilkins M.J."/>
            <person name="Karaoz U."/>
            <person name="Brodie E.L."/>
            <person name="Williams K.H."/>
            <person name="Hubbard S.S."/>
            <person name="Banfield J.F."/>
        </authorList>
    </citation>
    <scope>NUCLEOTIDE SEQUENCE [LARGE SCALE GENOMIC DNA]</scope>
</reference>
<dbReference type="Proteomes" id="UP000178587">
    <property type="component" value="Unassembled WGS sequence"/>
</dbReference>
<evidence type="ECO:0000313" key="4">
    <source>
        <dbReference type="Proteomes" id="UP000178587"/>
    </source>
</evidence>
<feature type="transmembrane region" description="Helical" evidence="2">
    <location>
        <begin position="409"/>
        <end position="425"/>
    </location>
</feature>
<feature type="transmembrane region" description="Helical" evidence="2">
    <location>
        <begin position="200"/>
        <end position="218"/>
    </location>
</feature>
<dbReference type="SUPFAM" id="SSF48452">
    <property type="entry name" value="TPR-like"/>
    <property type="match status" value="1"/>
</dbReference>
<evidence type="ECO:0000256" key="2">
    <source>
        <dbReference type="SAM" id="Phobius"/>
    </source>
</evidence>
<protein>
    <submittedName>
        <fullName evidence="3">Uncharacterized protein</fullName>
    </submittedName>
</protein>
<feature type="transmembrane region" description="Helical" evidence="2">
    <location>
        <begin position="446"/>
        <end position="464"/>
    </location>
</feature>
<accession>A0A1F6END5</accession>
<feature type="transmembrane region" description="Helical" evidence="2">
    <location>
        <begin position="172"/>
        <end position="193"/>
    </location>
</feature>
<feature type="transmembrane region" description="Helical" evidence="2">
    <location>
        <begin position="105"/>
        <end position="124"/>
    </location>
</feature>
<feature type="transmembrane region" description="Helical" evidence="2">
    <location>
        <begin position="224"/>
        <end position="242"/>
    </location>
</feature>
<feature type="transmembrane region" description="Helical" evidence="2">
    <location>
        <begin position="71"/>
        <end position="93"/>
    </location>
</feature>
<feature type="transmembrane region" description="Helical" evidence="2">
    <location>
        <begin position="131"/>
        <end position="152"/>
    </location>
</feature>
<sequence>MQNLHDTLYTVARWAMITLVALLPIFVILVDWVVVAQSKGFLIGTTLILAAVFWVAGSVAEGVVRVPKSALLIVAALLPASYIVSAVFTGASWESYIGNATSVDTVAAAVTFYVLFAVITSLWANRNTKALLFTLFISGSVLALFSTTRLLVSHEWTNLGGVLTGVATSAIGSWHDLGIFLALFIFLALTMAHAVTEKRYIRLALYVLAGVAGFMLIVNNFRDLWYGTAALFSAYGLLYAYSLRSNAVPWRAIILGKAGACIAIAVALLLFGYGGTWAQERFPQSLQVVHMEVRPSWRGTIAVGERALTGRELFFGTGPNTFVRDWSLHKPQGVNATEFWSVDFTSGVGTVPTSVVTVGLFGALAWGLIICSLFFLMFRRETWKDHAGCALTMAALFLTAYQVLYTPGITLLALTFIMYALLVAYRARNTGAFWSVPIGITTVREGVALVIVCALVLFSIGMSVQSLRRLASDAFVNRSILEYRTTGDIDMVVRDVALANSMYPNSDRVNRAAVELGLLKLRALAVEGVQTEEAGRMLQGTLSRTIAHALTATVAEEGNYQNWLTLAQLYGVLAGSQIEGAEEHARQAYDRVRETNPTSPMPLLGLAQMELMLGNTDAARELLVGALQLKPNLPIAHFLLSQIDAGAGDLVRAREAAVATAELVPEDPLAWYNLGTILYASQDYPAALLALERAVALQANYANALFVLALSHYELGNEEQALAILEILQGLEPTHELLQRVIENMQNGLAPFDE</sequence>
<keyword evidence="2" id="KW-0812">Transmembrane</keyword>
<keyword evidence="2" id="KW-0472">Membrane</keyword>
<dbReference type="AlphaFoldDB" id="A0A1F6END5"/>
<dbReference type="Pfam" id="PF13432">
    <property type="entry name" value="TPR_16"/>
    <property type="match status" value="2"/>
</dbReference>
<keyword evidence="2" id="KW-1133">Transmembrane helix</keyword>
<dbReference type="Pfam" id="PF13174">
    <property type="entry name" value="TPR_6"/>
    <property type="match status" value="1"/>
</dbReference>
<dbReference type="InterPro" id="IPR019734">
    <property type="entry name" value="TPR_rpt"/>
</dbReference>
<feature type="transmembrane region" description="Helical" evidence="2">
    <location>
        <begin position="385"/>
        <end position="403"/>
    </location>
</feature>
<keyword evidence="1" id="KW-0802">TPR repeat</keyword>
<dbReference type="InterPro" id="IPR011990">
    <property type="entry name" value="TPR-like_helical_dom_sf"/>
</dbReference>
<name>A0A1F6END5_9BACT</name>
<dbReference type="PANTHER" id="PTHR12558">
    <property type="entry name" value="CELL DIVISION CYCLE 16,23,27"/>
    <property type="match status" value="1"/>
</dbReference>
<feature type="transmembrane region" description="Helical" evidence="2">
    <location>
        <begin position="41"/>
        <end position="64"/>
    </location>
</feature>
<evidence type="ECO:0000313" key="3">
    <source>
        <dbReference type="EMBL" id="OGG75149.1"/>
    </source>
</evidence>
<feature type="transmembrane region" description="Helical" evidence="2">
    <location>
        <begin position="12"/>
        <end position="35"/>
    </location>
</feature>
<dbReference type="SMART" id="SM00028">
    <property type="entry name" value="TPR"/>
    <property type="match status" value="3"/>
</dbReference>
<dbReference type="PANTHER" id="PTHR12558:SF13">
    <property type="entry name" value="CELL DIVISION CYCLE PROTEIN 27 HOMOLOG"/>
    <property type="match status" value="1"/>
</dbReference>
<dbReference type="STRING" id="1798507.A3A34_02225"/>
<feature type="transmembrane region" description="Helical" evidence="2">
    <location>
        <begin position="254"/>
        <end position="273"/>
    </location>
</feature>
<dbReference type="Gene3D" id="1.25.40.10">
    <property type="entry name" value="Tetratricopeptide repeat domain"/>
    <property type="match status" value="1"/>
</dbReference>
<gene>
    <name evidence="3" type="ORF">A3A34_02225</name>
</gene>
<comment type="caution">
    <text evidence="3">The sequence shown here is derived from an EMBL/GenBank/DDBJ whole genome shotgun (WGS) entry which is preliminary data.</text>
</comment>
<proteinExistence type="predicted"/>